<feature type="compositionally biased region" description="Low complexity" evidence="1">
    <location>
        <begin position="491"/>
        <end position="510"/>
    </location>
</feature>
<comment type="caution">
    <text evidence="2">The sequence shown here is derived from an EMBL/GenBank/DDBJ whole genome shotgun (WGS) entry which is preliminary data.</text>
</comment>
<gene>
    <name evidence="2" type="ORF">WJX72_007410</name>
</gene>
<feature type="region of interest" description="Disordered" evidence="1">
    <location>
        <begin position="283"/>
        <end position="309"/>
    </location>
</feature>
<dbReference type="Proteomes" id="UP001489004">
    <property type="component" value="Unassembled WGS sequence"/>
</dbReference>
<feature type="compositionally biased region" description="Polar residues" evidence="1">
    <location>
        <begin position="284"/>
        <end position="297"/>
    </location>
</feature>
<dbReference type="AlphaFoldDB" id="A0AAW1PT50"/>
<feature type="compositionally biased region" description="Polar residues" evidence="1">
    <location>
        <begin position="617"/>
        <end position="627"/>
    </location>
</feature>
<sequence>MVEDAALHDVDPDALLHLWRQWLQEAEMIAAGKGTVQYSAANGSYINFKQLLVGSKALEITLEKCLAARLASSQEGELRRLLQTFLAPDLKPEVPAELAAAILRLAQAIPSGSPDILGAAERAVHAVIGSLKASPQAAQPGTGSHRQGAASVAKLDQKIAEKTQALNKDPSTKDHARIAGELLKLAEEKADMLAADGAASHSQRGDSAAALRSLEDLIELLTSQSKDSKAGDERRGQASGGQAYQKEANVLAQQAAEIATLIQNTENQLRSLKQRAAGVKQKQEALQQQMAAANGKSQKGGGKAPAQSLSPAVYEQQLAAARALQNVLHSSQQSGSPRKAAGGADAAAGDYLHAVETLLASNVKYQGEVYEKAKFTSERLLKAEKQAQHVTSLRLDEATVAGSKKQKEQCEKMMKDILKSAEDVHASSQSVLAGARRRKAPGVSMQTLRQADELTAEVARLYHAIVEESERKEPVRVKSSDLASALTGKDPVVPTPTAAAVGPVGPASGAGDKTALEARLAQLEAENKKKDAQIAALSAGDQPAPAASPRKGRQGKAEQHAQQAQHAQHGVGNGHIAAVHTTGNGNGVELSHEAGSGSSATGEWDVVVGRSNAGKAKQTSAHGSQAGSPGKLPPATANGEAGGLSSAVAPAMPRTTTSASGGARPKSGATAAAGGAAKTRPATTSKPPPHHAPVVPFATAAPVAAPLPRVFTPATVPTKSAWGAIAKPEYVPIGQMVASPTKAAEPAPEPETEDVEAA</sequence>
<evidence type="ECO:0000313" key="3">
    <source>
        <dbReference type="Proteomes" id="UP001489004"/>
    </source>
</evidence>
<dbReference type="EMBL" id="JALJOR010000008">
    <property type="protein sequence ID" value="KAK9813010.1"/>
    <property type="molecule type" value="Genomic_DNA"/>
</dbReference>
<feature type="compositionally biased region" description="Low complexity" evidence="1">
    <location>
        <begin position="668"/>
        <end position="684"/>
    </location>
</feature>
<name>A0AAW1PT50_9CHLO</name>
<reference evidence="2 3" key="1">
    <citation type="journal article" date="2024" name="Nat. Commun.">
        <title>Phylogenomics reveals the evolutionary origins of lichenization in chlorophyte algae.</title>
        <authorList>
            <person name="Puginier C."/>
            <person name="Libourel C."/>
            <person name="Otte J."/>
            <person name="Skaloud P."/>
            <person name="Haon M."/>
            <person name="Grisel S."/>
            <person name="Petersen M."/>
            <person name="Berrin J.G."/>
            <person name="Delaux P.M."/>
            <person name="Dal Grande F."/>
            <person name="Keller J."/>
        </authorList>
    </citation>
    <scope>NUCLEOTIDE SEQUENCE [LARGE SCALE GENOMIC DNA]</scope>
    <source>
        <strain evidence="2 3">SAG 2043</strain>
    </source>
</reference>
<evidence type="ECO:0000256" key="1">
    <source>
        <dbReference type="SAM" id="MobiDB-lite"/>
    </source>
</evidence>
<evidence type="ECO:0000313" key="2">
    <source>
        <dbReference type="EMBL" id="KAK9813010.1"/>
    </source>
</evidence>
<proteinExistence type="predicted"/>
<keyword evidence="3" id="KW-1185">Reference proteome</keyword>
<feature type="region of interest" description="Disordered" evidence="1">
    <location>
        <begin position="471"/>
        <end position="510"/>
    </location>
</feature>
<accession>A0AAW1PT50</accession>
<protein>
    <submittedName>
        <fullName evidence="2">Uncharacterized protein</fullName>
    </submittedName>
</protein>
<feature type="compositionally biased region" description="Low complexity" evidence="1">
    <location>
        <begin position="560"/>
        <end position="570"/>
    </location>
</feature>
<feature type="compositionally biased region" description="Acidic residues" evidence="1">
    <location>
        <begin position="748"/>
        <end position="758"/>
    </location>
</feature>
<feature type="region of interest" description="Disordered" evidence="1">
    <location>
        <begin position="739"/>
        <end position="758"/>
    </location>
</feature>
<feature type="region of interest" description="Disordered" evidence="1">
    <location>
        <begin position="537"/>
        <end position="695"/>
    </location>
</feature>
<organism evidence="2 3">
    <name type="scientific">[Myrmecia] bisecta</name>
    <dbReference type="NCBI Taxonomy" id="41462"/>
    <lineage>
        <taxon>Eukaryota</taxon>
        <taxon>Viridiplantae</taxon>
        <taxon>Chlorophyta</taxon>
        <taxon>core chlorophytes</taxon>
        <taxon>Trebouxiophyceae</taxon>
        <taxon>Trebouxiales</taxon>
        <taxon>Trebouxiaceae</taxon>
        <taxon>Myrmecia</taxon>
    </lineage>
</organism>